<organism evidence="2">
    <name type="scientific">Ulva partita</name>
    <dbReference type="NCBI Taxonomy" id="1605170"/>
    <lineage>
        <taxon>Eukaryota</taxon>
        <taxon>Viridiplantae</taxon>
        <taxon>Chlorophyta</taxon>
        <taxon>core chlorophytes</taxon>
        <taxon>Ulvophyceae</taxon>
        <taxon>OUU clade</taxon>
        <taxon>Ulvales</taxon>
        <taxon>Ulvaceae</taxon>
        <taxon>Ulva</taxon>
    </lineage>
</organism>
<evidence type="ECO:0000313" key="2">
    <source>
        <dbReference type="EMBL" id="BAV58367.1"/>
    </source>
</evidence>
<name>A0A1C9ZWE2_9CHLO</name>
<gene>
    <name evidence="2" type="primary">3694f</name>
</gene>
<feature type="region of interest" description="Disordered" evidence="1">
    <location>
        <begin position="1"/>
        <end position="90"/>
    </location>
</feature>
<evidence type="ECO:0000256" key="1">
    <source>
        <dbReference type="SAM" id="MobiDB-lite"/>
    </source>
</evidence>
<dbReference type="EMBL" id="LC088679">
    <property type="protein sequence ID" value="BAV58367.1"/>
    <property type="molecule type" value="mRNA"/>
</dbReference>
<proteinExistence type="evidence at transcript level"/>
<reference evidence="2" key="1">
    <citation type="submission" date="2015-10" db="EMBL/GenBank/DDBJ databases">
        <title>Evolution of the mating-type locus in an isomorphic haploid-diploid life cycle and isogamy.</title>
        <authorList>
            <person name="Yamazaki T."/>
            <person name="Suzuki R."/>
            <person name="Ichihara K."/>
            <person name="Toyoda A."/>
            <person name="Kuwano K."/>
            <person name="Kawano S."/>
        </authorList>
    </citation>
    <scope>NUCLEOTIDE SEQUENCE</scope>
    <source>
        <strain evidence="2">MGEC-1</strain>
    </source>
</reference>
<protein>
    <submittedName>
        <fullName evidence="2">Uncharacterized protein</fullName>
    </submittedName>
</protein>
<sequence>MSVRSGARQQLRSYATAPRAVHPWVPAQAVDPASHTPYPHAPSAGCQRGMTGPAPAQTRWHAAPSPQTQSAHHQCRDSAVAGPAASAGAP</sequence>
<dbReference type="AlphaFoldDB" id="A0A1C9ZWE2"/>
<feature type="compositionally biased region" description="Low complexity" evidence="1">
    <location>
        <begin position="78"/>
        <end position="90"/>
    </location>
</feature>
<accession>A0A1C9ZWE2</accession>